<feature type="region of interest" description="Disordered" evidence="1">
    <location>
        <begin position="1"/>
        <end position="23"/>
    </location>
</feature>
<evidence type="ECO:0000313" key="2">
    <source>
        <dbReference type="EMBL" id="TFY72527.1"/>
    </source>
</evidence>
<dbReference type="OrthoDB" id="10377513at2759"/>
<gene>
    <name evidence="2" type="ORF">EVG20_g457</name>
</gene>
<protein>
    <submittedName>
        <fullName evidence="2">Uncharacterized protein</fullName>
    </submittedName>
</protein>
<feature type="compositionally biased region" description="Polar residues" evidence="1">
    <location>
        <begin position="1"/>
        <end position="12"/>
    </location>
</feature>
<dbReference type="Proteomes" id="UP000298327">
    <property type="component" value="Unassembled WGS sequence"/>
</dbReference>
<proteinExistence type="predicted"/>
<name>A0A4Y9ZEW9_9AGAM</name>
<evidence type="ECO:0000256" key="1">
    <source>
        <dbReference type="SAM" id="MobiDB-lite"/>
    </source>
</evidence>
<evidence type="ECO:0000313" key="3">
    <source>
        <dbReference type="Proteomes" id="UP000298327"/>
    </source>
</evidence>
<dbReference type="AlphaFoldDB" id="A0A4Y9ZEW9"/>
<accession>A0A4Y9ZEW9</accession>
<reference evidence="2 3" key="1">
    <citation type="submission" date="2019-02" db="EMBL/GenBank/DDBJ databases">
        <title>Genome sequencing of the rare red list fungi Dentipellis fragilis.</title>
        <authorList>
            <person name="Buettner E."/>
            <person name="Kellner H."/>
        </authorList>
    </citation>
    <scope>NUCLEOTIDE SEQUENCE [LARGE SCALE GENOMIC DNA]</scope>
    <source>
        <strain evidence="2 3">DSM 105465</strain>
    </source>
</reference>
<comment type="caution">
    <text evidence="2">The sequence shown here is derived from an EMBL/GenBank/DDBJ whole genome shotgun (WGS) entry which is preliminary data.</text>
</comment>
<keyword evidence="3" id="KW-1185">Reference proteome</keyword>
<sequence>MSQASSNKTRNPTAGKHGQPRRTIQHAMLTISVAGKSASVKKLKQFEKTPPDLGVMFKADVENIQRKLREETMSNDRRRQLESQLQTLLDLIAATSKK</sequence>
<organism evidence="2 3">
    <name type="scientific">Dentipellis fragilis</name>
    <dbReference type="NCBI Taxonomy" id="205917"/>
    <lineage>
        <taxon>Eukaryota</taxon>
        <taxon>Fungi</taxon>
        <taxon>Dikarya</taxon>
        <taxon>Basidiomycota</taxon>
        <taxon>Agaricomycotina</taxon>
        <taxon>Agaricomycetes</taxon>
        <taxon>Russulales</taxon>
        <taxon>Hericiaceae</taxon>
        <taxon>Dentipellis</taxon>
    </lineage>
</organism>
<dbReference type="EMBL" id="SEOQ01000012">
    <property type="protein sequence ID" value="TFY72527.1"/>
    <property type="molecule type" value="Genomic_DNA"/>
</dbReference>